<dbReference type="Gene3D" id="3.40.630.30">
    <property type="match status" value="1"/>
</dbReference>
<dbReference type="PROSITE" id="PS51186">
    <property type="entry name" value="GNAT"/>
    <property type="match status" value="1"/>
</dbReference>
<dbReference type="InterPro" id="IPR000182">
    <property type="entry name" value="GNAT_dom"/>
</dbReference>
<protein>
    <submittedName>
        <fullName evidence="4">N-acetyltransferase</fullName>
        <ecNumber evidence="4">2.3.1.-</ecNumber>
    </submittedName>
</protein>
<dbReference type="Pfam" id="PF13673">
    <property type="entry name" value="Acetyltransf_10"/>
    <property type="match status" value="1"/>
</dbReference>
<organism evidence="4 5">
    <name type="scientific">Pseudomonas chaetocerotis</name>
    <dbReference type="NCBI Taxonomy" id="2758695"/>
    <lineage>
        <taxon>Bacteria</taxon>
        <taxon>Pseudomonadati</taxon>
        <taxon>Pseudomonadota</taxon>
        <taxon>Gammaproteobacteria</taxon>
        <taxon>Pseudomonadales</taxon>
        <taxon>Pseudomonadaceae</taxon>
        <taxon>Pseudomonas</taxon>
    </lineage>
</organism>
<dbReference type="InterPro" id="IPR016181">
    <property type="entry name" value="Acyl_CoA_acyltransferase"/>
</dbReference>
<evidence type="ECO:0000256" key="1">
    <source>
        <dbReference type="ARBA" id="ARBA00022679"/>
    </source>
</evidence>
<dbReference type="GO" id="GO:0016747">
    <property type="term" value="F:acyltransferase activity, transferring groups other than amino-acyl groups"/>
    <property type="evidence" value="ECO:0007669"/>
    <property type="project" value="InterPro"/>
</dbReference>
<dbReference type="EC" id="2.3.1.-" evidence="4"/>
<keyword evidence="2 4" id="KW-0012">Acyltransferase</keyword>
<evidence type="ECO:0000256" key="2">
    <source>
        <dbReference type="ARBA" id="ARBA00023315"/>
    </source>
</evidence>
<reference evidence="4" key="1">
    <citation type="submission" date="2020-07" db="EMBL/GenBank/DDBJ databases">
        <title>Pseudomonas chaetoceroseae sp. nov., a new member of the Pseudomonas oleovorans group isolated from a culture of Chaetoceros calcitrans.</title>
        <authorList>
            <person name="Girard L."/>
            <person name="Lood C."/>
            <person name="De Mot R."/>
            <person name="Baudart J."/>
        </authorList>
    </citation>
    <scope>NUCLEOTIDE SEQUENCE</scope>
    <source>
        <strain evidence="4">536</strain>
    </source>
</reference>
<dbReference type="NCBIfam" id="NF007853">
    <property type="entry name" value="PRK10562.1"/>
    <property type="match status" value="1"/>
</dbReference>
<keyword evidence="1 4" id="KW-0808">Transferase</keyword>
<comment type="caution">
    <text evidence="4">The sequence shown here is derived from an EMBL/GenBank/DDBJ whole genome shotgun (WGS) entry which is preliminary data.</text>
</comment>
<dbReference type="EMBL" id="JACFYX010000035">
    <property type="protein sequence ID" value="MBG0838162.1"/>
    <property type="molecule type" value="Genomic_DNA"/>
</dbReference>
<evidence type="ECO:0000313" key="5">
    <source>
        <dbReference type="Proteomes" id="UP000596932"/>
    </source>
</evidence>
<name>A0A931DA49_9PSED</name>
<evidence type="ECO:0000313" key="4">
    <source>
        <dbReference type="EMBL" id="MBG0838162.1"/>
    </source>
</evidence>
<proteinExistence type="predicted"/>
<dbReference type="PANTHER" id="PTHR43800">
    <property type="entry name" value="PEPTIDYL-LYSINE N-ACETYLTRANSFERASE YJAB"/>
    <property type="match status" value="1"/>
</dbReference>
<dbReference type="CDD" id="cd04301">
    <property type="entry name" value="NAT_SF"/>
    <property type="match status" value="1"/>
</dbReference>
<dbReference type="AlphaFoldDB" id="A0A931DA49"/>
<accession>A0A931DA49</accession>
<feature type="domain" description="N-acetyltransferase" evidence="3">
    <location>
        <begin position="11"/>
        <end position="153"/>
    </location>
</feature>
<sequence>MDSPLLEQDLIMLRPYQPTDSDTVLDLWLKASIQAHDFVPETFWYEQLPAMRELYLPQAETLVLEENGHVLGFASLREQRLAALFVSPSAQGRGLGRQLLDEAKRRRDNLELGVYRANTRAVAFYRANDFMTLEETRDPHTGQTELTMHWSRG</sequence>
<evidence type="ECO:0000259" key="3">
    <source>
        <dbReference type="PROSITE" id="PS51186"/>
    </source>
</evidence>
<dbReference type="PANTHER" id="PTHR43800:SF1">
    <property type="entry name" value="PEPTIDYL-LYSINE N-ACETYLTRANSFERASE YJAB"/>
    <property type="match status" value="1"/>
</dbReference>
<dbReference type="SUPFAM" id="SSF55729">
    <property type="entry name" value="Acyl-CoA N-acyltransferases (Nat)"/>
    <property type="match status" value="1"/>
</dbReference>
<gene>
    <name evidence="4" type="ORF">H3221_23880</name>
</gene>
<dbReference type="Proteomes" id="UP000596932">
    <property type="component" value="Unassembled WGS sequence"/>
</dbReference>
<keyword evidence="5" id="KW-1185">Reference proteome</keyword>